<evidence type="ECO:0000313" key="3">
    <source>
        <dbReference type="Proteomes" id="UP001257909"/>
    </source>
</evidence>
<dbReference type="Proteomes" id="UP001257909">
    <property type="component" value="Unassembled WGS sequence"/>
</dbReference>
<sequence>MTILHQIVVVNGFITFIVFIDFSLLPCYCAAKDVVTGYLLICCIAIACF</sequence>
<keyword evidence="3" id="KW-1185">Reference proteome</keyword>
<keyword evidence="1" id="KW-0812">Transmembrane</keyword>
<keyword evidence="1" id="KW-1133">Transmembrane helix</keyword>
<reference evidence="2 3" key="1">
    <citation type="submission" date="2023-07" db="EMBL/GenBank/DDBJ databases">
        <title>Sorghum-associated microbial communities from plants grown in Nebraska, USA.</title>
        <authorList>
            <person name="Schachtman D."/>
        </authorList>
    </citation>
    <scope>NUCLEOTIDE SEQUENCE [LARGE SCALE GENOMIC DNA]</scope>
    <source>
        <strain evidence="2 3">4138</strain>
    </source>
</reference>
<keyword evidence="1" id="KW-0472">Membrane</keyword>
<proteinExistence type="predicted"/>
<dbReference type="RefSeq" id="WP_310280891.1">
    <property type="nucleotide sequence ID" value="NZ_JAVDWR010000018.1"/>
</dbReference>
<feature type="transmembrane region" description="Helical" evidence="1">
    <location>
        <begin position="7"/>
        <end position="25"/>
    </location>
</feature>
<dbReference type="EMBL" id="JAVDWR010000018">
    <property type="protein sequence ID" value="MDR7122569.1"/>
    <property type="molecule type" value="Genomic_DNA"/>
</dbReference>
<name>A0ABU1W3K3_9GAMM</name>
<organism evidence="2 3">
    <name type="scientific">Rheinheimera soli</name>
    <dbReference type="NCBI Taxonomy" id="443616"/>
    <lineage>
        <taxon>Bacteria</taxon>
        <taxon>Pseudomonadati</taxon>
        <taxon>Pseudomonadota</taxon>
        <taxon>Gammaproteobacteria</taxon>
        <taxon>Chromatiales</taxon>
        <taxon>Chromatiaceae</taxon>
        <taxon>Rheinheimera</taxon>
    </lineage>
</organism>
<evidence type="ECO:0000313" key="2">
    <source>
        <dbReference type="EMBL" id="MDR7122569.1"/>
    </source>
</evidence>
<evidence type="ECO:0000256" key="1">
    <source>
        <dbReference type="SAM" id="Phobius"/>
    </source>
</evidence>
<comment type="caution">
    <text evidence="2">The sequence shown here is derived from an EMBL/GenBank/DDBJ whole genome shotgun (WGS) entry which is preliminary data.</text>
</comment>
<accession>A0ABU1W3K3</accession>
<gene>
    <name evidence="2" type="ORF">J2W69_003544</name>
</gene>
<protein>
    <submittedName>
        <fullName evidence="2">Uncharacterized protein</fullName>
    </submittedName>
</protein>